<dbReference type="SUPFAM" id="SSF52540">
    <property type="entry name" value="P-loop containing nucleoside triphosphate hydrolases"/>
    <property type="match status" value="1"/>
</dbReference>
<evidence type="ECO:0000259" key="6">
    <source>
        <dbReference type="PROSITE" id="PS50893"/>
    </source>
</evidence>
<dbReference type="SMART" id="SM00382">
    <property type="entry name" value="AAA"/>
    <property type="match status" value="1"/>
</dbReference>
<feature type="domain" description="ABC transporter" evidence="6">
    <location>
        <begin position="5"/>
        <end position="221"/>
    </location>
</feature>
<protein>
    <submittedName>
        <fullName evidence="7">ATP-binding cassette domain-containing protein</fullName>
    </submittedName>
</protein>
<dbReference type="GO" id="GO:0015807">
    <property type="term" value="P:L-amino acid transport"/>
    <property type="evidence" value="ECO:0007669"/>
    <property type="project" value="TreeGrafter"/>
</dbReference>
<evidence type="ECO:0000256" key="3">
    <source>
        <dbReference type="ARBA" id="ARBA00022741"/>
    </source>
</evidence>
<dbReference type="EMBL" id="DTLB01000034">
    <property type="protein sequence ID" value="HFW32371.1"/>
    <property type="molecule type" value="Genomic_DNA"/>
</dbReference>
<dbReference type="GO" id="GO:0015658">
    <property type="term" value="F:branched-chain amino acid transmembrane transporter activity"/>
    <property type="evidence" value="ECO:0007669"/>
    <property type="project" value="TreeGrafter"/>
</dbReference>
<dbReference type="InterPro" id="IPR052156">
    <property type="entry name" value="BCAA_Transport_ATP-bd_LivF"/>
</dbReference>
<dbReference type="InterPro" id="IPR027417">
    <property type="entry name" value="P-loop_NTPase"/>
</dbReference>
<keyword evidence="4 7" id="KW-0067">ATP-binding</keyword>
<dbReference type="Pfam" id="PF00005">
    <property type="entry name" value="ABC_tran"/>
    <property type="match status" value="1"/>
</dbReference>
<dbReference type="PROSITE" id="PS50893">
    <property type="entry name" value="ABC_TRANSPORTER_2"/>
    <property type="match status" value="1"/>
</dbReference>
<sequence length="221" mass="24858">MEELLRADKIRLELNGKKILRDVTFYLERGEIMLVAGPNGSGKSSLLKCIMGLIESRGRIFLDSVEITNLKPSERFKMGLTLSPERLRVAKNLTVEENVSISGDFQQALEMFPELRPLANKKAGKLSGGERQMVVLARAFVSNPKYLLLDEPFQGLHKDVRVRVINHIYSISKNCGVVVVTHDEIEEIFLMSDKTCILVGGEVLYFGDSEGAERLIKEMFI</sequence>
<evidence type="ECO:0000256" key="4">
    <source>
        <dbReference type="ARBA" id="ARBA00022840"/>
    </source>
</evidence>
<organism evidence="7">
    <name type="scientific">Archaeoglobus fulgidus</name>
    <dbReference type="NCBI Taxonomy" id="2234"/>
    <lineage>
        <taxon>Archaea</taxon>
        <taxon>Methanobacteriati</taxon>
        <taxon>Methanobacteriota</taxon>
        <taxon>Archaeoglobi</taxon>
        <taxon>Archaeoglobales</taxon>
        <taxon>Archaeoglobaceae</taxon>
        <taxon>Archaeoglobus</taxon>
    </lineage>
</organism>
<comment type="similarity">
    <text evidence="1">Belongs to the ABC transporter superfamily.</text>
</comment>
<name>A0A7C3MB05_ARCFL</name>
<dbReference type="InterPro" id="IPR003439">
    <property type="entry name" value="ABC_transporter-like_ATP-bd"/>
</dbReference>
<evidence type="ECO:0000256" key="2">
    <source>
        <dbReference type="ARBA" id="ARBA00022448"/>
    </source>
</evidence>
<dbReference type="PANTHER" id="PTHR43820:SF7">
    <property type="entry name" value="BRANCHED-CHAIN AMINO ACID TRANSPORT ATP-BINDING PROTEIN LIVF-RELATED"/>
    <property type="match status" value="1"/>
</dbReference>
<evidence type="ECO:0000313" key="7">
    <source>
        <dbReference type="EMBL" id="HFW32371.1"/>
    </source>
</evidence>
<reference evidence="7" key="1">
    <citation type="journal article" date="2020" name="mSystems">
        <title>Genome- and Community-Level Interaction Insights into Carbon Utilization and Element Cycling Functions of Hydrothermarchaeota in Hydrothermal Sediment.</title>
        <authorList>
            <person name="Zhou Z."/>
            <person name="Liu Y."/>
            <person name="Xu W."/>
            <person name="Pan J."/>
            <person name="Luo Z.H."/>
            <person name="Li M."/>
        </authorList>
    </citation>
    <scope>NUCLEOTIDE SEQUENCE [LARGE SCALE GENOMIC DNA]</scope>
    <source>
        <strain evidence="7">SpSt-87</strain>
    </source>
</reference>
<dbReference type="InterPro" id="IPR017871">
    <property type="entry name" value="ABC_transporter-like_CS"/>
</dbReference>
<gene>
    <name evidence="7" type="ORF">ENW66_05405</name>
</gene>
<dbReference type="GO" id="GO:0016887">
    <property type="term" value="F:ATP hydrolysis activity"/>
    <property type="evidence" value="ECO:0007669"/>
    <property type="project" value="InterPro"/>
</dbReference>
<keyword evidence="2" id="KW-0813">Transport</keyword>
<dbReference type="Gene3D" id="3.40.50.300">
    <property type="entry name" value="P-loop containing nucleotide triphosphate hydrolases"/>
    <property type="match status" value="1"/>
</dbReference>
<comment type="caution">
    <text evidence="7">The sequence shown here is derived from an EMBL/GenBank/DDBJ whole genome shotgun (WGS) entry which is preliminary data.</text>
</comment>
<proteinExistence type="inferred from homology"/>
<dbReference type="AlphaFoldDB" id="A0A7C3MB05"/>
<dbReference type="PANTHER" id="PTHR43820">
    <property type="entry name" value="HIGH-AFFINITY BRANCHED-CHAIN AMINO ACID TRANSPORT ATP-BINDING PROTEIN LIVF"/>
    <property type="match status" value="1"/>
</dbReference>
<keyword evidence="5" id="KW-0029">Amino-acid transport</keyword>
<dbReference type="InterPro" id="IPR003593">
    <property type="entry name" value="AAA+_ATPase"/>
</dbReference>
<keyword evidence="3" id="KW-0547">Nucleotide-binding</keyword>
<evidence type="ECO:0000256" key="1">
    <source>
        <dbReference type="ARBA" id="ARBA00005417"/>
    </source>
</evidence>
<evidence type="ECO:0000256" key="5">
    <source>
        <dbReference type="ARBA" id="ARBA00022970"/>
    </source>
</evidence>
<dbReference type="PROSITE" id="PS00211">
    <property type="entry name" value="ABC_TRANSPORTER_1"/>
    <property type="match status" value="1"/>
</dbReference>
<accession>A0A7C3MB05</accession>
<dbReference type="GO" id="GO:0005524">
    <property type="term" value="F:ATP binding"/>
    <property type="evidence" value="ECO:0007669"/>
    <property type="project" value="UniProtKB-KW"/>
</dbReference>